<dbReference type="EMBL" id="NDXW01000001">
    <property type="protein sequence ID" value="RDH45297.1"/>
    <property type="molecule type" value="Genomic_DNA"/>
</dbReference>
<name>A0A4P9VRN7_9GAMM</name>
<evidence type="ECO:0000313" key="2">
    <source>
        <dbReference type="Proteomes" id="UP000257039"/>
    </source>
</evidence>
<proteinExistence type="predicted"/>
<dbReference type="AlphaFoldDB" id="A0A4P9VRN7"/>
<reference evidence="1 2" key="1">
    <citation type="submission" date="2017-04" db="EMBL/GenBank/DDBJ databases">
        <title>Draft genome sequence of Zooshikella ganghwensis VG4 isolated from Red Sea sediments.</title>
        <authorList>
            <person name="Rehman Z."/>
            <person name="Alam I."/>
            <person name="Kamau A."/>
            <person name="Bajic V."/>
            <person name="Leiknes T."/>
        </authorList>
    </citation>
    <scope>NUCLEOTIDE SEQUENCE [LARGE SCALE GENOMIC DNA]</scope>
    <source>
        <strain evidence="1 2">VG4</strain>
    </source>
</reference>
<dbReference type="Proteomes" id="UP000257039">
    <property type="component" value="Unassembled WGS sequence"/>
</dbReference>
<accession>A0A4P9VRN7</accession>
<gene>
    <name evidence="1" type="ORF">B9G39_18605</name>
</gene>
<sequence length="63" mass="7119">MSSVNVHDFLFLGAPFRAFWGCLSLPDACGKTNFMQLDFIIDKMKVTKLLFFKNSVINCGKLV</sequence>
<comment type="caution">
    <text evidence="1">The sequence shown here is derived from an EMBL/GenBank/DDBJ whole genome shotgun (WGS) entry which is preliminary data.</text>
</comment>
<evidence type="ECO:0000313" key="1">
    <source>
        <dbReference type="EMBL" id="RDH45297.1"/>
    </source>
</evidence>
<organism evidence="1 2">
    <name type="scientific">Zooshikella ganghwensis</name>
    <dbReference type="NCBI Taxonomy" id="202772"/>
    <lineage>
        <taxon>Bacteria</taxon>
        <taxon>Pseudomonadati</taxon>
        <taxon>Pseudomonadota</taxon>
        <taxon>Gammaproteobacteria</taxon>
        <taxon>Oceanospirillales</taxon>
        <taxon>Zooshikellaceae</taxon>
        <taxon>Zooshikella</taxon>
    </lineage>
</organism>
<protein>
    <submittedName>
        <fullName evidence="1">Uncharacterized protein</fullName>
    </submittedName>
</protein>
<keyword evidence="2" id="KW-1185">Reference proteome</keyword>